<name>A0A9P4TRW2_9PLEO</name>
<feature type="region of interest" description="Disordered" evidence="1">
    <location>
        <begin position="33"/>
        <end position="74"/>
    </location>
</feature>
<evidence type="ECO:0000313" key="3">
    <source>
        <dbReference type="Proteomes" id="UP000800093"/>
    </source>
</evidence>
<feature type="compositionally biased region" description="Polar residues" evidence="1">
    <location>
        <begin position="43"/>
        <end position="66"/>
    </location>
</feature>
<keyword evidence="3" id="KW-1185">Reference proteome</keyword>
<dbReference type="AlphaFoldDB" id="A0A9P4TRW2"/>
<proteinExistence type="predicted"/>
<dbReference type="Proteomes" id="UP000800093">
    <property type="component" value="Unassembled WGS sequence"/>
</dbReference>
<sequence length="122" mass="13499">MNYLVKIDKEGRLCWAKNGERISTTTEYKDSVDGIVPKEDSTPAYTSGSSESRRQSAFSIMSSSGSERSDVEGEHYVNHELENAKGLGKIKYVSAAAILNHLLRGSVKPNSWIFVGQSMLRL</sequence>
<evidence type="ECO:0000256" key="1">
    <source>
        <dbReference type="SAM" id="MobiDB-lite"/>
    </source>
</evidence>
<gene>
    <name evidence="2" type="ORF">CC78DRAFT_141730</name>
</gene>
<protein>
    <submittedName>
        <fullName evidence="2">Uncharacterized protein</fullName>
    </submittedName>
</protein>
<dbReference type="OrthoDB" id="3778505at2759"/>
<reference evidence="3" key="1">
    <citation type="journal article" date="2020" name="Stud. Mycol.">
        <title>101 Dothideomycetes genomes: A test case for predicting lifestyles and emergence of pathogens.</title>
        <authorList>
            <person name="Haridas S."/>
            <person name="Albert R."/>
            <person name="Binder M."/>
            <person name="Bloem J."/>
            <person name="LaButti K."/>
            <person name="Salamov A."/>
            <person name="Andreopoulos B."/>
            <person name="Baker S."/>
            <person name="Barry K."/>
            <person name="Bills G."/>
            <person name="Bluhm B."/>
            <person name="Cannon C."/>
            <person name="Castanera R."/>
            <person name="Culley D."/>
            <person name="Daum C."/>
            <person name="Ezra D."/>
            <person name="Gonzalez J."/>
            <person name="Henrissat B."/>
            <person name="Kuo A."/>
            <person name="Liang C."/>
            <person name="Lipzen A."/>
            <person name="Lutzoni F."/>
            <person name="Magnuson J."/>
            <person name="Mondo S."/>
            <person name="Nolan M."/>
            <person name="Ohm R."/>
            <person name="Pangilinan J."/>
            <person name="Park H.-J."/>
            <person name="Ramirez L."/>
            <person name="Alfaro M."/>
            <person name="Sun H."/>
            <person name="Tritt A."/>
            <person name="Yoshinaga Y."/>
            <person name="Zwiers L.-H."/>
            <person name="Turgeon B."/>
            <person name="Goodwin S."/>
            <person name="Spatafora J."/>
            <person name="Crous P."/>
            <person name="Grigoriev I."/>
        </authorList>
    </citation>
    <scope>NUCLEOTIDE SEQUENCE [LARGE SCALE GENOMIC DNA]</scope>
    <source>
        <strain evidence="3">CBS 304.66</strain>
    </source>
</reference>
<comment type="caution">
    <text evidence="2">The sequence shown here is derived from an EMBL/GenBank/DDBJ whole genome shotgun (WGS) entry which is preliminary data.</text>
</comment>
<evidence type="ECO:0000313" key="2">
    <source>
        <dbReference type="EMBL" id="KAF2270760.1"/>
    </source>
</evidence>
<dbReference type="EMBL" id="ML986579">
    <property type="protein sequence ID" value="KAF2270760.1"/>
    <property type="molecule type" value="Genomic_DNA"/>
</dbReference>
<organism evidence="2 3">
    <name type="scientific">Lojkania enalia</name>
    <dbReference type="NCBI Taxonomy" id="147567"/>
    <lineage>
        <taxon>Eukaryota</taxon>
        <taxon>Fungi</taxon>
        <taxon>Dikarya</taxon>
        <taxon>Ascomycota</taxon>
        <taxon>Pezizomycotina</taxon>
        <taxon>Dothideomycetes</taxon>
        <taxon>Pleosporomycetidae</taxon>
        <taxon>Pleosporales</taxon>
        <taxon>Pleosporales incertae sedis</taxon>
        <taxon>Lojkania</taxon>
    </lineage>
</organism>
<accession>A0A9P4TRW2</accession>